<gene>
    <name evidence="2" type="ORF">AMORRO_LOCUS11924</name>
</gene>
<sequence length="166" mass="19122">PVVPTAENPTLNVHYCEWQSEDEDDMDVYVAGGTTPARRGRPKRKPESSLGGSNRVPKIRRAVNPVEPVEMNTQPMKEEERSDGELYENPWENMQSPAIYMTTLEEIPTRDGDHDERRNDEGTPKQNVDIRLTKEELEEATIFFEKEKDLFAKDITELTQTDVIHH</sequence>
<feature type="compositionally biased region" description="Basic and acidic residues" evidence="1">
    <location>
        <begin position="108"/>
        <end position="123"/>
    </location>
</feature>
<evidence type="ECO:0000313" key="3">
    <source>
        <dbReference type="Proteomes" id="UP000789342"/>
    </source>
</evidence>
<name>A0A9N9HN27_9GLOM</name>
<comment type="caution">
    <text evidence="2">The sequence shown here is derived from an EMBL/GenBank/DDBJ whole genome shotgun (WGS) entry which is preliminary data.</text>
</comment>
<feature type="non-terminal residue" evidence="2">
    <location>
        <position position="1"/>
    </location>
</feature>
<keyword evidence="3" id="KW-1185">Reference proteome</keyword>
<organism evidence="2 3">
    <name type="scientific">Acaulospora morrowiae</name>
    <dbReference type="NCBI Taxonomy" id="94023"/>
    <lineage>
        <taxon>Eukaryota</taxon>
        <taxon>Fungi</taxon>
        <taxon>Fungi incertae sedis</taxon>
        <taxon>Mucoromycota</taxon>
        <taxon>Glomeromycotina</taxon>
        <taxon>Glomeromycetes</taxon>
        <taxon>Diversisporales</taxon>
        <taxon>Acaulosporaceae</taxon>
        <taxon>Acaulospora</taxon>
    </lineage>
</organism>
<accession>A0A9N9HN27</accession>
<dbReference type="OrthoDB" id="2445857at2759"/>
<feature type="non-terminal residue" evidence="2">
    <location>
        <position position="166"/>
    </location>
</feature>
<dbReference type="EMBL" id="CAJVPV010016307">
    <property type="protein sequence ID" value="CAG8697466.1"/>
    <property type="molecule type" value="Genomic_DNA"/>
</dbReference>
<dbReference type="Proteomes" id="UP000789342">
    <property type="component" value="Unassembled WGS sequence"/>
</dbReference>
<evidence type="ECO:0000313" key="2">
    <source>
        <dbReference type="EMBL" id="CAG8697466.1"/>
    </source>
</evidence>
<dbReference type="AlphaFoldDB" id="A0A9N9HN27"/>
<feature type="region of interest" description="Disordered" evidence="1">
    <location>
        <begin position="108"/>
        <end position="128"/>
    </location>
</feature>
<reference evidence="2" key="1">
    <citation type="submission" date="2021-06" db="EMBL/GenBank/DDBJ databases">
        <authorList>
            <person name="Kallberg Y."/>
            <person name="Tangrot J."/>
            <person name="Rosling A."/>
        </authorList>
    </citation>
    <scope>NUCLEOTIDE SEQUENCE</scope>
    <source>
        <strain evidence="2">CL551</strain>
    </source>
</reference>
<proteinExistence type="predicted"/>
<feature type="region of interest" description="Disordered" evidence="1">
    <location>
        <begin position="29"/>
        <end position="95"/>
    </location>
</feature>
<evidence type="ECO:0000256" key="1">
    <source>
        <dbReference type="SAM" id="MobiDB-lite"/>
    </source>
</evidence>
<protein>
    <submittedName>
        <fullName evidence="2">10082_t:CDS:1</fullName>
    </submittedName>
</protein>